<organism evidence="1 2">
    <name type="scientific">Bacillus mojavensis</name>
    <dbReference type="NCBI Taxonomy" id="72360"/>
    <lineage>
        <taxon>Bacteria</taxon>
        <taxon>Bacillati</taxon>
        <taxon>Bacillota</taxon>
        <taxon>Bacilli</taxon>
        <taxon>Bacillales</taxon>
        <taxon>Bacillaceae</taxon>
        <taxon>Bacillus</taxon>
    </lineage>
</organism>
<name>A0AAP3FYC2_BACMO</name>
<reference evidence="1" key="1">
    <citation type="submission" date="2022-02" db="EMBL/GenBank/DDBJ databases">
        <title>Crop Bioprotection Bacillus Genome Sequencing.</title>
        <authorList>
            <person name="Dunlap C."/>
        </authorList>
    </citation>
    <scope>NUCLEOTIDE SEQUENCE</scope>
    <source>
        <strain evidence="1">CK3O2B-54A</strain>
    </source>
</reference>
<proteinExistence type="predicted"/>
<sequence>MLISGSLAMFFHLFLARQQENEGFMQREWIISVEQIMNECKQSQTVQTAEHGSVLICRNLSGQEVRFEIYHSMIRKRVDGKGHVPILGHIKTMKAEVRNGMLWLKVKSENDKEYQTAVPVYTSLGGG</sequence>
<dbReference type="EMBL" id="JALAQA010000004">
    <property type="protein sequence ID" value="MCY8509305.1"/>
    <property type="molecule type" value="Genomic_DNA"/>
</dbReference>
<comment type="caution">
    <text evidence="1">The sequence shown here is derived from an EMBL/GenBank/DDBJ whole genome shotgun (WGS) entry which is preliminary data.</text>
</comment>
<dbReference type="Pfam" id="PF15980">
    <property type="entry name" value="ComGF"/>
    <property type="match status" value="1"/>
</dbReference>
<protein>
    <submittedName>
        <fullName evidence="1">Competence protein ComG</fullName>
    </submittedName>
</protein>
<dbReference type="Proteomes" id="UP001075387">
    <property type="component" value="Unassembled WGS sequence"/>
</dbReference>
<evidence type="ECO:0000313" key="2">
    <source>
        <dbReference type="Proteomes" id="UP001075387"/>
    </source>
</evidence>
<accession>A0AAP3FYC2</accession>
<dbReference type="NCBIfam" id="NF041002">
    <property type="entry name" value="pilin_ComGF"/>
    <property type="match status" value="1"/>
</dbReference>
<dbReference type="AlphaFoldDB" id="A0AAP3FYC2"/>
<dbReference type="RefSeq" id="WP_268445889.1">
    <property type="nucleotide sequence ID" value="NZ_JALANC010000002.1"/>
</dbReference>
<dbReference type="InterPro" id="IPR016977">
    <property type="entry name" value="ComGF"/>
</dbReference>
<evidence type="ECO:0000313" key="1">
    <source>
        <dbReference type="EMBL" id="MCY8509305.1"/>
    </source>
</evidence>
<gene>
    <name evidence="1" type="ORF">MOD07_07100</name>
</gene>